<organism evidence="8 9">
    <name type="scientific">candidate division TA06 bacterium DG_24</name>
    <dbReference type="NCBI Taxonomy" id="1703770"/>
    <lineage>
        <taxon>Bacteria</taxon>
        <taxon>Bacteria division TA06</taxon>
    </lineage>
</organism>
<dbReference type="STRING" id="1703770.AMJ39_07645"/>
<evidence type="ECO:0000256" key="5">
    <source>
        <dbReference type="ARBA" id="ARBA00023004"/>
    </source>
</evidence>
<dbReference type="InterPro" id="IPR034391">
    <property type="entry name" value="AdoMet-like_SPASM_containing"/>
</dbReference>
<dbReference type="GO" id="GO:0046872">
    <property type="term" value="F:metal ion binding"/>
    <property type="evidence" value="ECO:0007669"/>
    <property type="project" value="UniProtKB-KW"/>
</dbReference>
<dbReference type="Pfam" id="PF04055">
    <property type="entry name" value="Radical_SAM"/>
    <property type="match status" value="1"/>
</dbReference>
<dbReference type="InterPro" id="IPR023885">
    <property type="entry name" value="4Fe4S-binding_SPASM_dom"/>
</dbReference>
<evidence type="ECO:0000256" key="3">
    <source>
        <dbReference type="ARBA" id="ARBA00022691"/>
    </source>
</evidence>
<evidence type="ECO:0000313" key="8">
    <source>
        <dbReference type="EMBL" id="KPJ52505.1"/>
    </source>
</evidence>
<dbReference type="InterPro" id="IPR007197">
    <property type="entry name" value="rSAM"/>
</dbReference>
<feature type="domain" description="Radical SAM core" evidence="7">
    <location>
        <begin position="63"/>
        <end position="284"/>
    </location>
</feature>
<dbReference type="InterPro" id="IPR050377">
    <property type="entry name" value="Radical_SAM_PqqE_MftC-like"/>
</dbReference>
<gene>
    <name evidence="8" type="ORF">AMJ39_07645</name>
</gene>
<dbReference type="InterPro" id="IPR013785">
    <property type="entry name" value="Aldolase_TIM"/>
</dbReference>
<proteinExistence type="predicted"/>
<dbReference type="InterPro" id="IPR058240">
    <property type="entry name" value="rSAM_sf"/>
</dbReference>
<dbReference type="GO" id="GO:0051536">
    <property type="term" value="F:iron-sulfur cluster binding"/>
    <property type="evidence" value="ECO:0007669"/>
    <property type="project" value="UniProtKB-KW"/>
</dbReference>
<evidence type="ECO:0000256" key="4">
    <source>
        <dbReference type="ARBA" id="ARBA00022723"/>
    </source>
</evidence>
<sequence>MWGAEFTEWHSGIIMKRKVYELVARYGGSAVRLLRTARREGTRSAWARVVHKYAVTSLPPRVPVPPRIAELGISSRCNLRCKMCRKFLPRFPDAPIGYDMSLDQFRTVLDHCPTLEEVWVRGGGEPLMNPELIPILREAKARGIRVLLFTSVVPLTEALCRGFIEVGLDGLIFSVDGASARTYERIRQGARFDRVMEKIAMMVKLKSELGAQYPYLSVMWIVMKDNVDELGDALRLFFDMGIPALFVKSLNPMDDDSLRRDIISREQYERLPQLKPLAEQLGIELLLPQPSRLHYPNRSPNCRRAWEAPLITATGDVSPCPYHRYISHLRYVPFGNVFRQTLAQVWNAPPWREFRSQYRRNSAALCGGCPEA</sequence>
<keyword evidence="6" id="KW-0411">Iron-sulfur</keyword>
<protein>
    <recommendedName>
        <fullName evidence="7">Radical SAM core domain-containing protein</fullName>
    </recommendedName>
</protein>
<dbReference type="Pfam" id="PF13186">
    <property type="entry name" value="SPASM"/>
    <property type="match status" value="1"/>
</dbReference>
<dbReference type="PROSITE" id="PS51918">
    <property type="entry name" value="RADICAL_SAM"/>
    <property type="match status" value="1"/>
</dbReference>
<dbReference type="EMBL" id="LIZS01000055">
    <property type="protein sequence ID" value="KPJ52505.1"/>
    <property type="molecule type" value="Genomic_DNA"/>
</dbReference>
<dbReference type="SUPFAM" id="SSF102114">
    <property type="entry name" value="Radical SAM enzymes"/>
    <property type="match status" value="1"/>
</dbReference>
<keyword evidence="2" id="KW-0004">4Fe-4S</keyword>
<dbReference type="AlphaFoldDB" id="A0A0S7WRE8"/>
<evidence type="ECO:0000313" key="9">
    <source>
        <dbReference type="Proteomes" id="UP000052008"/>
    </source>
</evidence>
<comment type="caution">
    <text evidence="8">The sequence shown here is derived from an EMBL/GenBank/DDBJ whole genome shotgun (WGS) entry which is preliminary data.</text>
</comment>
<dbReference type="GO" id="GO:0003824">
    <property type="term" value="F:catalytic activity"/>
    <property type="evidence" value="ECO:0007669"/>
    <property type="project" value="InterPro"/>
</dbReference>
<evidence type="ECO:0000259" key="7">
    <source>
        <dbReference type="PROSITE" id="PS51918"/>
    </source>
</evidence>
<evidence type="ECO:0000256" key="2">
    <source>
        <dbReference type="ARBA" id="ARBA00022485"/>
    </source>
</evidence>
<reference evidence="8 9" key="1">
    <citation type="journal article" date="2015" name="Microbiome">
        <title>Genomic resolution of linkages in carbon, nitrogen, and sulfur cycling among widespread estuary sediment bacteria.</title>
        <authorList>
            <person name="Baker B.J."/>
            <person name="Lazar C.S."/>
            <person name="Teske A.P."/>
            <person name="Dick G.J."/>
        </authorList>
    </citation>
    <scope>NUCLEOTIDE SEQUENCE [LARGE SCALE GENOMIC DNA]</scope>
    <source>
        <strain evidence="8">DG_24</strain>
    </source>
</reference>
<keyword evidence="4" id="KW-0479">Metal-binding</keyword>
<comment type="cofactor">
    <cofactor evidence="1">
        <name>[4Fe-4S] cluster</name>
        <dbReference type="ChEBI" id="CHEBI:49883"/>
    </cofactor>
</comment>
<name>A0A0S7WRE8_UNCT6</name>
<dbReference type="SFLD" id="SFLDS00029">
    <property type="entry name" value="Radical_SAM"/>
    <property type="match status" value="1"/>
</dbReference>
<dbReference type="SFLD" id="SFLDG01067">
    <property type="entry name" value="SPASM/twitch_domain_containing"/>
    <property type="match status" value="1"/>
</dbReference>
<evidence type="ECO:0000256" key="6">
    <source>
        <dbReference type="ARBA" id="ARBA00023014"/>
    </source>
</evidence>
<dbReference type="SMART" id="SM00729">
    <property type="entry name" value="Elp3"/>
    <property type="match status" value="1"/>
</dbReference>
<dbReference type="PANTHER" id="PTHR11228:SF7">
    <property type="entry name" value="PQQA PEPTIDE CYCLASE"/>
    <property type="match status" value="1"/>
</dbReference>
<dbReference type="Proteomes" id="UP000052008">
    <property type="component" value="Unassembled WGS sequence"/>
</dbReference>
<dbReference type="PANTHER" id="PTHR11228">
    <property type="entry name" value="RADICAL SAM DOMAIN PROTEIN"/>
    <property type="match status" value="1"/>
</dbReference>
<dbReference type="CDD" id="cd21109">
    <property type="entry name" value="SPASM"/>
    <property type="match status" value="1"/>
</dbReference>
<dbReference type="InterPro" id="IPR006638">
    <property type="entry name" value="Elp3/MiaA/NifB-like_rSAM"/>
</dbReference>
<keyword evidence="5" id="KW-0408">Iron</keyword>
<dbReference type="CDD" id="cd01335">
    <property type="entry name" value="Radical_SAM"/>
    <property type="match status" value="1"/>
</dbReference>
<dbReference type="Gene3D" id="3.20.20.70">
    <property type="entry name" value="Aldolase class I"/>
    <property type="match status" value="1"/>
</dbReference>
<keyword evidence="3" id="KW-0949">S-adenosyl-L-methionine</keyword>
<evidence type="ECO:0000256" key="1">
    <source>
        <dbReference type="ARBA" id="ARBA00001966"/>
    </source>
</evidence>
<accession>A0A0S7WRE8</accession>
<dbReference type="SFLD" id="SFLDG01387">
    <property type="entry name" value="BtrN-like_SPASM_domain_contain"/>
    <property type="match status" value="1"/>
</dbReference>